<feature type="domain" description="ABC transporter" evidence="7">
    <location>
        <begin position="26"/>
        <end position="62"/>
    </location>
</feature>
<evidence type="ECO:0000259" key="8">
    <source>
        <dbReference type="Pfam" id="PF14529"/>
    </source>
</evidence>
<accession>A0A4Y2LG94</accession>
<dbReference type="SUPFAM" id="SSF56219">
    <property type="entry name" value="DNase I-like"/>
    <property type="match status" value="1"/>
</dbReference>
<dbReference type="Pfam" id="PF00005">
    <property type="entry name" value="ABC_tran"/>
    <property type="match status" value="1"/>
</dbReference>
<dbReference type="EMBL" id="BGPR01005824">
    <property type="protein sequence ID" value="GBN13755.1"/>
    <property type="molecule type" value="Genomic_DNA"/>
</dbReference>
<organism evidence="9 10">
    <name type="scientific">Araneus ventricosus</name>
    <name type="common">Orbweaver spider</name>
    <name type="synonym">Epeira ventricosa</name>
    <dbReference type="NCBI Taxonomy" id="182803"/>
    <lineage>
        <taxon>Eukaryota</taxon>
        <taxon>Metazoa</taxon>
        <taxon>Ecdysozoa</taxon>
        <taxon>Arthropoda</taxon>
        <taxon>Chelicerata</taxon>
        <taxon>Arachnida</taxon>
        <taxon>Araneae</taxon>
        <taxon>Araneomorphae</taxon>
        <taxon>Entelegynae</taxon>
        <taxon>Araneoidea</taxon>
        <taxon>Araneidae</taxon>
        <taxon>Araneus</taxon>
    </lineage>
</organism>
<dbReference type="InterPro" id="IPR036691">
    <property type="entry name" value="Endo/exonu/phosph_ase_sf"/>
</dbReference>
<dbReference type="Pfam" id="PF14529">
    <property type="entry name" value="Exo_endo_phos_2"/>
    <property type="match status" value="1"/>
</dbReference>
<evidence type="ECO:0000313" key="9">
    <source>
        <dbReference type="EMBL" id="GBN13755.1"/>
    </source>
</evidence>
<comment type="caution">
    <text evidence="9">The sequence shown here is derived from an EMBL/GenBank/DDBJ whole genome shotgun (WGS) entry which is preliminary data.</text>
</comment>
<dbReference type="GO" id="GO:0016020">
    <property type="term" value="C:membrane"/>
    <property type="evidence" value="ECO:0007669"/>
    <property type="project" value="UniProtKB-SubCell"/>
</dbReference>
<dbReference type="AlphaFoldDB" id="A0A4Y2LG94"/>
<gene>
    <name evidence="9" type="ORF">AVEN_163292_1</name>
</gene>
<evidence type="ECO:0000256" key="2">
    <source>
        <dbReference type="ARBA" id="ARBA00005814"/>
    </source>
</evidence>
<dbReference type="InterPro" id="IPR050352">
    <property type="entry name" value="ABCG_transporters"/>
</dbReference>
<keyword evidence="5" id="KW-1133">Transmembrane helix</keyword>
<evidence type="ECO:0000256" key="1">
    <source>
        <dbReference type="ARBA" id="ARBA00004141"/>
    </source>
</evidence>
<dbReference type="PANTHER" id="PTHR48041">
    <property type="entry name" value="ABC TRANSPORTER G FAMILY MEMBER 28"/>
    <property type="match status" value="1"/>
</dbReference>
<sequence>MKYQSNALHCQLVHFSSKSLPGKPILKGVSGSANTGDLVAIMGPSGAGKSTLLNVLSGLTVDERDLDRLVDVLPAPFIIIGDFNGHSPLRDSKNTNSRGRQIEEFINTHSLSLLNNGGDTRFRKRCRNFHTLDLALCTPSLAPYFNFKVVVDLRDSDYFPIFLRRVTVSSNDVQRPSFYLFHRADWRNFIRDMVEGDNLNEVVNMVTKTIISVADTSIPKSGLSFPKKRKPWCN</sequence>
<name>A0A4Y2LG94_ARAVE</name>
<evidence type="ECO:0000256" key="6">
    <source>
        <dbReference type="ARBA" id="ARBA00023136"/>
    </source>
</evidence>
<evidence type="ECO:0000256" key="4">
    <source>
        <dbReference type="ARBA" id="ARBA00022692"/>
    </source>
</evidence>
<dbReference type="SUPFAM" id="SSF52540">
    <property type="entry name" value="P-loop containing nucleoside triphosphate hydrolases"/>
    <property type="match status" value="1"/>
</dbReference>
<keyword evidence="4" id="KW-0812">Transmembrane</keyword>
<dbReference type="InterPro" id="IPR005135">
    <property type="entry name" value="Endo/exonuclease/phosphatase"/>
</dbReference>
<evidence type="ECO:0000256" key="3">
    <source>
        <dbReference type="ARBA" id="ARBA00022448"/>
    </source>
</evidence>
<dbReference type="GO" id="GO:0042626">
    <property type="term" value="F:ATPase-coupled transmembrane transporter activity"/>
    <property type="evidence" value="ECO:0007669"/>
    <property type="project" value="TreeGrafter"/>
</dbReference>
<evidence type="ECO:0008006" key="11">
    <source>
        <dbReference type="Google" id="ProtNLM"/>
    </source>
</evidence>
<keyword evidence="6" id="KW-0472">Membrane</keyword>
<comment type="similarity">
    <text evidence="2">Belongs to the ABC transporter superfamily. ABCG family. Eye pigment precursor importer (TC 3.A.1.204) subfamily.</text>
</comment>
<evidence type="ECO:0000259" key="7">
    <source>
        <dbReference type="Pfam" id="PF00005"/>
    </source>
</evidence>
<comment type="subcellular location">
    <subcellularLocation>
        <location evidence="1">Membrane</location>
        <topology evidence="1">Multi-pass membrane protein</topology>
    </subcellularLocation>
</comment>
<dbReference type="OrthoDB" id="6472886at2759"/>
<dbReference type="GO" id="GO:0005524">
    <property type="term" value="F:ATP binding"/>
    <property type="evidence" value="ECO:0007669"/>
    <property type="project" value="InterPro"/>
</dbReference>
<keyword evidence="10" id="KW-1185">Reference proteome</keyword>
<dbReference type="Proteomes" id="UP000499080">
    <property type="component" value="Unassembled WGS sequence"/>
</dbReference>
<feature type="domain" description="Endonuclease/exonuclease/phosphatase" evidence="8">
    <location>
        <begin position="64"/>
        <end position="157"/>
    </location>
</feature>
<protein>
    <recommendedName>
        <fullName evidence="11">ABC transporter domain-containing protein</fullName>
    </recommendedName>
</protein>
<dbReference type="InterPro" id="IPR003439">
    <property type="entry name" value="ABC_transporter-like_ATP-bd"/>
</dbReference>
<dbReference type="InterPro" id="IPR027417">
    <property type="entry name" value="P-loop_NTPase"/>
</dbReference>
<evidence type="ECO:0000256" key="5">
    <source>
        <dbReference type="ARBA" id="ARBA00022989"/>
    </source>
</evidence>
<dbReference type="GO" id="GO:0016887">
    <property type="term" value="F:ATP hydrolysis activity"/>
    <property type="evidence" value="ECO:0007669"/>
    <property type="project" value="InterPro"/>
</dbReference>
<reference evidence="9 10" key="1">
    <citation type="journal article" date="2019" name="Sci. Rep.">
        <title>Orb-weaving spider Araneus ventricosus genome elucidates the spidroin gene catalogue.</title>
        <authorList>
            <person name="Kono N."/>
            <person name="Nakamura H."/>
            <person name="Ohtoshi R."/>
            <person name="Moran D.A.P."/>
            <person name="Shinohara A."/>
            <person name="Yoshida Y."/>
            <person name="Fujiwara M."/>
            <person name="Mori M."/>
            <person name="Tomita M."/>
            <person name="Arakawa K."/>
        </authorList>
    </citation>
    <scope>NUCLEOTIDE SEQUENCE [LARGE SCALE GENOMIC DNA]</scope>
</reference>
<dbReference type="PANTHER" id="PTHR48041:SF139">
    <property type="entry name" value="PROTEIN SCARLET"/>
    <property type="match status" value="1"/>
</dbReference>
<dbReference type="Gene3D" id="3.60.10.10">
    <property type="entry name" value="Endonuclease/exonuclease/phosphatase"/>
    <property type="match status" value="1"/>
</dbReference>
<proteinExistence type="inferred from homology"/>
<evidence type="ECO:0000313" key="10">
    <source>
        <dbReference type="Proteomes" id="UP000499080"/>
    </source>
</evidence>
<keyword evidence="3" id="KW-0813">Transport</keyword>